<gene>
    <name evidence="3" type="ORF">NCTC10289_00512</name>
</gene>
<accession>A0A376CTX6</accession>
<keyword evidence="1" id="KW-0472">Membrane</keyword>
<evidence type="ECO:0000313" key="3">
    <source>
        <dbReference type="EMBL" id="STC74895.1"/>
    </source>
</evidence>
<dbReference type="PANTHER" id="PTHR34473">
    <property type="entry name" value="UPF0699 TRANSMEMBRANE PROTEIN YDBS"/>
    <property type="match status" value="1"/>
</dbReference>
<evidence type="ECO:0000256" key="1">
    <source>
        <dbReference type="SAM" id="Phobius"/>
    </source>
</evidence>
<feature type="domain" description="YdbS-like PH" evidence="2">
    <location>
        <begin position="85"/>
        <end position="163"/>
    </location>
</feature>
<feature type="transmembrane region" description="Helical" evidence="1">
    <location>
        <begin position="64"/>
        <end position="85"/>
    </location>
</feature>
<protein>
    <submittedName>
        <fullName evidence="3">Membrane protein</fullName>
    </submittedName>
</protein>
<dbReference type="AlphaFoldDB" id="A0A376CTX6"/>
<dbReference type="EMBL" id="UFXP01000001">
    <property type="protein sequence ID" value="STC74895.1"/>
    <property type="molecule type" value="Genomic_DNA"/>
</dbReference>
<evidence type="ECO:0000259" key="2">
    <source>
        <dbReference type="Pfam" id="PF03703"/>
    </source>
</evidence>
<keyword evidence="1" id="KW-0812">Transmembrane</keyword>
<dbReference type="PANTHER" id="PTHR34473:SF2">
    <property type="entry name" value="UPF0699 TRANSMEMBRANE PROTEIN YDBT"/>
    <property type="match status" value="1"/>
</dbReference>
<reference evidence="3 4" key="1">
    <citation type="submission" date="2018-06" db="EMBL/GenBank/DDBJ databases">
        <authorList>
            <consortium name="Pathogen Informatics"/>
            <person name="Doyle S."/>
        </authorList>
    </citation>
    <scope>NUCLEOTIDE SEQUENCE [LARGE SCALE GENOMIC DNA]</scope>
    <source>
        <strain evidence="3 4">NCTC10289</strain>
    </source>
</reference>
<feature type="domain" description="YdbS-like PH" evidence="2">
    <location>
        <begin position="257"/>
        <end position="306"/>
    </location>
</feature>
<feature type="transmembrane region" description="Helical" evidence="1">
    <location>
        <begin position="21"/>
        <end position="44"/>
    </location>
</feature>
<dbReference type="RefSeq" id="WP_115021213.1">
    <property type="nucleotide sequence ID" value="NZ_CP069533.1"/>
</dbReference>
<keyword evidence="1" id="KW-1133">Transmembrane helix</keyword>
<proteinExistence type="predicted"/>
<evidence type="ECO:0000313" key="4">
    <source>
        <dbReference type="Proteomes" id="UP000254287"/>
    </source>
</evidence>
<dbReference type="PIRSF" id="PIRSF026631">
    <property type="entry name" value="UCP026631"/>
    <property type="match status" value="1"/>
</dbReference>
<dbReference type="InterPro" id="IPR005182">
    <property type="entry name" value="YdbS-like_PH"/>
</dbReference>
<sequence length="471" mass="51986">MKDRALVDVDGYTRVHRLTPLLRFWSLILALLAIFVLNINASMIEDVVSYLQGGHLGEVGRGTLLGIGGFVLVCAVIWLVSGVWWRKLGYKLTDDEVALRHGVISTSFRSARYERIQAVDVVESVIARLLGLASVRIETAGGTSSVIQIQYLSKAKAEELRAELLRRTNGGQTEQPEQAVEEIAEPALIPEIPIVRTIAAEALRLPTLITALIIGGLLFIPGMWTALLPIIVGFVGRVWSLVDSSWTFTALHDAPSHALNISYGLADRRRQTIRISRIHGVRVSQPFLWRRLGWYEVHVSVAGYGTKGGGKQSGSTRILPVGTREQALELLALISDLDRAQIEDYARPEGHTQPTYTSPRRAWWVSPIDRKQQSVTLVDSPEPVTIVHRGRINRRVMVIGTPHIQELTLKVGPLSHLAGVRTVRFDLVAGPVRMAGQDLTPHDASELLTRLRTRRLPVLEGPLNGPLDGEA</sequence>
<name>A0A376CTX6_9CORY</name>
<organism evidence="3 4">
    <name type="scientific">Corynebacterium minutissimum</name>
    <dbReference type="NCBI Taxonomy" id="38301"/>
    <lineage>
        <taxon>Bacteria</taxon>
        <taxon>Bacillati</taxon>
        <taxon>Actinomycetota</taxon>
        <taxon>Actinomycetes</taxon>
        <taxon>Mycobacteriales</taxon>
        <taxon>Corynebacteriaceae</taxon>
        <taxon>Corynebacterium</taxon>
    </lineage>
</organism>
<dbReference type="Pfam" id="PF03703">
    <property type="entry name" value="bPH_2"/>
    <property type="match status" value="2"/>
</dbReference>
<dbReference type="InterPro" id="IPR014529">
    <property type="entry name" value="UCP026631"/>
</dbReference>
<dbReference type="Proteomes" id="UP000254287">
    <property type="component" value="Unassembled WGS sequence"/>
</dbReference>
<feature type="transmembrane region" description="Helical" evidence="1">
    <location>
        <begin position="208"/>
        <end position="235"/>
    </location>
</feature>